<evidence type="ECO:0000313" key="2">
    <source>
        <dbReference type="Proteomes" id="UP000237640"/>
    </source>
</evidence>
<reference evidence="1 2" key="1">
    <citation type="submission" date="2018-03" db="EMBL/GenBank/DDBJ databases">
        <title>Genomic Encyclopedia of Archaeal and Bacterial Type Strains, Phase II (KMG-II): from individual species to whole genera.</title>
        <authorList>
            <person name="Goeker M."/>
        </authorList>
    </citation>
    <scope>NUCLEOTIDE SEQUENCE [LARGE SCALE GENOMIC DNA]</scope>
    <source>
        <strain evidence="1 2">DSM 25027</strain>
    </source>
</reference>
<sequence length="35" mass="4051">MASKLNTTATEDTVQVYRNDFLTGFVLLIRKLFML</sequence>
<organism evidence="1 2">
    <name type="scientific">Flagellimonas meridianipacifica</name>
    <dbReference type="NCBI Taxonomy" id="1080225"/>
    <lineage>
        <taxon>Bacteria</taxon>
        <taxon>Pseudomonadati</taxon>
        <taxon>Bacteroidota</taxon>
        <taxon>Flavobacteriia</taxon>
        <taxon>Flavobacteriales</taxon>
        <taxon>Flavobacteriaceae</taxon>
        <taxon>Flagellimonas</taxon>
    </lineage>
</organism>
<accession>A0A2T0MHF6</accession>
<dbReference type="Proteomes" id="UP000237640">
    <property type="component" value="Unassembled WGS sequence"/>
</dbReference>
<name>A0A2T0MHF6_9FLAO</name>
<comment type="caution">
    <text evidence="1">The sequence shown here is derived from an EMBL/GenBank/DDBJ whole genome shotgun (WGS) entry which is preliminary data.</text>
</comment>
<keyword evidence="2" id="KW-1185">Reference proteome</keyword>
<dbReference type="AlphaFoldDB" id="A0A2T0MHF6"/>
<gene>
    <name evidence="1" type="ORF">CLV81_1011</name>
</gene>
<evidence type="ECO:0000313" key="1">
    <source>
        <dbReference type="EMBL" id="PRX57010.1"/>
    </source>
</evidence>
<proteinExistence type="predicted"/>
<dbReference type="EMBL" id="PVYX01000001">
    <property type="protein sequence ID" value="PRX57010.1"/>
    <property type="molecule type" value="Genomic_DNA"/>
</dbReference>
<protein>
    <submittedName>
        <fullName evidence="1">Uncharacterized protein</fullName>
    </submittedName>
</protein>